<dbReference type="InterPro" id="IPR058560">
    <property type="entry name" value="DNA_primase_C"/>
</dbReference>
<reference evidence="9" key="1">
    <citation type="submission" date="2021-01" db="EMBL/GenBank/DDBJ databases">
        <title>Active Sulfur Cycling in an Early Earth Analoge.</title>
        <authorList>
            <person name="Hahn C.R."/>
            <person name="Youssef N.H."/>
            <person name="Elshahed M."/>
        </authorList>
    </citation>
    <scope>NUCLEOTIDE SEQUENCE</scope>
    <source>
        <strain evidence="9">Zod_Metabat.1151</strain>
    </source>
</reference>
<evidence type="ECO:0000313" key="10">
    <source>
        <dbReference type="Proteomes" id="UP000809243"/>
    </source>
</evidence>
<evidence type="ECO:0000256" key="2">
    <source>
        <dbReference type="ARBA" id="ARBA00022515"/>
    </source>
</evidence>
<comment type="caution">
    <text evidence="9">The sequence shown here is derived from an EMBL/GenBank/DDBJ whole genome shotgun (WGS) entry which is preliminary data.</text>
</comment>
<comment type="cofactor">
    <cofactor evidence="7">
        <name>[4Fe-4S] cluster</name>
        <dbReference type="ChEBI" id="CHEBI:49883"/>
    </cofactor>
    <text evidence="7">Binds 1 [4Fe-4S] cluster.</text>
</comment>
<keyword evidence="3 7" id="KW-0235">DNA replication</keyword>
<dbReference type="SUPFAM" id="SSF140914">
    <property type="entry name" value="PriB N-terminal domain-like"/>
    <property type="match status" value="1"/>
</dbReference>
<evidence type="ECO:0000256" key="5">
    <source>
        <dbReference type="ARBA" id="ARBA00023004"/>
    </source>
</evidence>
<evidence type="ECO:0000256" key="3">
    <source>
        <dbReference type="ARBA" id="ARBA00022705"/>
    </source>
</evidence>
<evidence type="ECO:0000256" key="7">
    <source>
        <dbReference type="HAMAP-Rule" id="MF_00701"/>
    </source>
</evidence>
<sequence length="332" mass="37549">MHTMQQLLFAQHFPFTNTARKIVEEQNLSLDDLPSPVVERAALMVEHAASGNDYNLVLRNSDLLMQELLAFPVAKILISFLRDDAMYRKFSSMFADAALHYLNTSEDSKEAMVELASDLKLAFNFADEAGSIVSISIFDFLTVKSFDPMLKLVNQSVSKGSVFLDLNGFARFLRALAFEKIRASLPVPTGQLPKSLQKAALRFRQNFGEKQAKRIEFTFKGNARPDAFPGCMAFLYSELLQGKRLPHMARFYLASFLNRVGMPKEQIMLAFKKSPDFKEKIASYQIDKIVKQNYTPASCDKVRAAGYCPNSDCNVRNPLSYYRRQLKKASEG</sequence>
<dbReference type="Pfam" id="PF04104">
    <property type="entry name" value="DNA_primase_lrg"/>
    <property type="match status" value="1"/>
</dbReference>
<organism evidence="9 10">
    <name type="scientific">Candidatus Iainarchaeum sp</name>
    <dbReference type="NCBI Taxonomy" id="3101447"/>
    <lineage>
        <taxon>Archaea</taxon>
        <taxon>Candidatus Iainarchaeota</taxon>
        <taxon>Candidatus Iainarchaeia</taxon>
        <taxon>Candidatus Iainarchaeales</taxon>
        <taxon>Candidatus Iainarchaeaceae</taxon>
        <taxon>Candidatus Iainarchaeum</taxon>
    </lineage>
</organism>
<keyword evidence="4 7" id="KW-0479">Metal-binding</keyword>
<dbReference type="GO" id="GO:0003899">
    <property type="term" value="F:DNA-directed RNA polymerase activity"/>
    <property type="evidence" value="ECO:0007669"/>
    <property type="project" value="InterPro"/>
</dbReference>
<comment type="similarity">
    <text evidence="7">Belongs to the eukaryotic-type primase large subunit family.</text>
</comment>
<dbReference type="Proteomes" id="UP000809243">
    <property type="component" value="Unassembled WGS sequence"/>
</dbReference>
<feature type="binding site" evidence="7">
    <location>
        <position position="231"/>
    </location>
    <ligand>
        <name>[4Fe-4S] cluster</name>
        <dbReference type="ChEBI" id="CHEBI:49883"/>
    </ligand>
</feature>
<dbReference type="InterPro" id="IPR023642">
    <property type="entry name" value="DNA_primase_lsu_PriL"/>
</dbReference>
<dbReference type="HAMAP" id="MF_00701">
    <property type="entry name" value="DNA_primase_lrg_arc"/>
    <property type="match status" value="1"/>
</dbReference>
<evidence type="ECO:0000256" key="4">
    <source>
        <dbReference type="ARBA" id="ARBA00022723"/>
    </source>
</evidence>
<dbReference type="GO" id="GO:0046872">
    <property type="term" value="F:metal ion binding"/>
    <property type="evidence" value="ECO:0007669"/>
    <property type="project" value="UniProtKB-KW"/>
</dbReference>
<feature type="binding site" evidence="7">
    <location>
        <position position="313"/>
    </location>
    <ligand>
        <name>[4Fe-4S] cluster</name>
        <dbReference type="ChEBI" id="CHEBI:49883"/>
    </ligand>
</feature>
<proteinExistence type="inferred from homology"/>
<evidence type="ECO:0000313" key="9">
    <source>
        <dbReference type="EMBL" id="MBN2067619.1"/>
    </source>
</evidence>
<feature type="binding site" evidence="7">
    <location>
        <position position="308"/>
    </location>
    <ligand>
        <name>[4Fe-4S] cluster</name>
        <dbReference type="ChEBI" id="CHEBI:49883"/>
    </ligand>
</feature>
<dbReference type="GO" id="GO:1990077">
    <property type="term" value="C:primosome complex"/>
    <property type="evidence" value="ECO:0007669"/>
    <property type="project" value="UniProtKB-KW"/>
</dbReference>
<comment type="subunit">
    <text evidence="7">Heterodimer of a small subunit (PriS) and a large subunit (PriL).</text>
</comment>
<name>A0A938YUZ4_9ARCH</name>
<keyword evidence="5 7" id="KW-0408">Iron</keyword>
<keyword evidence="1 7" id="KW-0004">4Fe-4S</keyword>
<dbReference type="GO" id="GO:0051539">
    <property type="term" value="F:4 iron, 4 sulfur cluster binding"/>
    <property type="evidence" value="ECO:0007669"/>
    <property type="project" value="UniProtKB-UniRule"/>
</dbReference>
<feature type="domain" description="DNA primase large subunit C-terminal" evidence="8">
    <location>
        <begin position="224"/>
        <end position="322"/>
    </location>
</feature>
<accession>A0A938YUZ4</accession>
<dbReference type="EMBL" id="JAFGDB010000068">
    <property type="protein sequence ID" value="MBN2067619.1"/>
    <property type="molecule type" value="Genomic_DNA"/>
</dbReference>
<evidence type="ECO:0000256" key="6">
    <source>
        <dbReference type="ARBA" id="ARBA00023014"/>
    </source>
</evidence>
<feature type="binding site" evidence="7">
    <location>
        <position position="299"/>
    </location>
    <ligand>
        <name>[4Fe-4S] cluster</name>
        <dbReference type="ChEBI" id="CHEBI:49883"/>
    </ligand>
</feature>
<evidence type="ECO:0000256" key="1">
    <source>
        <dbReference type="ARBA" id="ARBA00022485"/>
    </source>
</evidence>
<evidence type="ECO:0000259" key="8">
    <source>
        <dbReference type="Pfam" id="PF04104"/>
    </source>
</evidence>
<protein>
    <recommendedName>
        <fullName evidence="7">DNA primase large subunit PriL</fullName>
    </recommendedName>
</protein>
<dbReference type="CDD" id="cd06560">
    <property type="entry name" value="PriL"/>
    <property type="match status" value="1"/>
</dbReference>
<dbReference type="AlphaFoldDB" id="A0A938YUZ4"/>
<dbReference type="GO" id="GO:0006269">
    <property type="term" value="P:DNA replication, synthesis of primer"/>
    <property type="evidence" value="ECO:0007669"/>
    <property type="project" value="UniProtKB-UniRule"/>
</dbReference>
<gene>
    <name evidence="7" type="primary">priL</name>
    <name evidence="9" type="ORF">JW744_04080</name>
</gene>
<keyword evidence="2 7" id="KW-0639">Primosome</keyword>
<comment type="function">
    <text evidence="7">Regulatory subunit of DNA primase, an RNA polymerase that catalyzes the synthesis of short RNA molecules used as primers for DNA polymerase during DNA replication. Stabilizes and modulates the activity of the small subunit, increasing the rate of DNA synthesis, and conferring RNA synthesis capability. The DNA polymerase activity may enable DNA primase to also catalyze primer extension after primer synthesis. May also play a role in DNA repair.</text>
</comment>
<keyword evidence="6 7" id="KW-0411">Iron-sulfur</keyword>